<gene>
    <name evidence="4" type="ORF">MAR_034406</name>
</gene>
<proteinExistence type="predicted"/>
<dbReference type="Proteomes" id="UP001164746">
    <property type="component" value="Chromosome 17"/>
</dbReference>
<feature type="chain" id="PRO_5046998306" evidence="3">
    <location>
        <begin position="26"/>
        <end position="209"/>
    </location>
</feature>
<protein>
    <submittedName>
        <fullName evidence="4">Uncharacterized protein</fullName>
    </submittedName>
</protein>
<feature type="transmembrane region" description="Helical" evidence="2">
    <location>
        <begin position="66"/>
        <end position="89"/>
    </location>
</feature>
<keyword evidence="5" id="KW-1185">Reference proteome</keyword>
<reference evidence="4" key="1">
    <citation type="submission" date="2022-11" db="EMBL/GenBank/DDBJ databases">
        <title>Centuries of genome instability and evolution in soft-shell clam transmissible cancer (bioRxiv).</title>
        <authorList>
            <person name="Hart S.F.M."/>
            <person name="Yonemitsu M.A."/>
            <person name="Giersch R.M."/>
            <person name="Beal B.F."/>
            <person name="Arriagada G."/>
            <person name="Davis B.W."/>
            <person name="Ostrander E.A."/>
            <person name="Goff S.P."/>
            <person name="Metzger M.J."/>
        </authorList>
    </citation>
    <scope>NUCLEOTIDE SEQUENCE</scope>
    <source>
        <strain evidence="4">MELC-2E11</strain>
        <tissue evidence="4">Siphon/mantle</tissue>
    </source>
</reference>
<keyword evidence="2" id="KW-1133">Transmembrane helix</keyword>
<evidence type="ECO:0000313" key="4">
    <source>
        <dbReference type="EMBL" id="WAR31864.1"/>
    </source>
</evidence>
<evidence type="ECO:0000256" key="3">
    <source>
        <dbReference type="SAM" id="SignalP"/>
    </source>
</evidence>
<feature type="region of interest" description="Disordered" evidence="1">
    <location>
        <begin position="181"/>
        <end position="209"/>
    </location>
</feature>
<keyword evidence="3" id="KW-0732">Signal</keyword>
<sequence length="209" mass="23494">MLAQKYPEPVKLQLLLLLGFWLVREESRKRYYDYGDDMYYDTHSSQYRSRSSYSNTKDKLPVFDTLFAFTLIITSFLTMCNLYSFCLVYKYGCCFMNKVDRDRSQQRVGMADLINPHISTNGGGLPVNGFPFGNATVDAQQTTLNSSKLMQLPQYQPYTTGPYDMSAPPHQASGVITDSMGSSIPSSMEAMSGQSVSPPPYTEANPNVK</sequence>
<evidence type="ECO:0000313" key="5">
    <source>
        <dbReference type="Proteomes" id="UP001164746"/>
    </source>
</evidence>
<organism evidence="4 5">
    <name type="scientific">Mya arenaria</name>
    <name type="common">Soft-shell clam</name>
    <dbReference type="NCBI Taxonomy" id="6604"/>
    <lineage>
        <taxon>Eukaryota</taxon>
        <taxon>Metazoa</taxon>
        <taxon>Spiralia</taxon>
        <taxon>Lophotrochozoa</taxon>
        <taxon>Mollusca</taxon>
        <taxon>Bivalvia</taxon>
        <taxon>Autobranchia</taxon>
        <taxon>Heteroconchia</taxon>
        <taxon>Euheterodonta</taxon>
        <taxon>Imparidentia</taxon>
        <taxon>Neoheterodontei</taxon>
        <taxon>Myida</taxon>
        <taxon>Myoidea</taxon>
        <taxon>Myidae</taxon>
        <taxon>Mya</taxon>
    </lineage>
</organism>
<keyword evidence="2" id="KW-0472">Membrane</keyword>
<accession>A0ABY7GEA6</accession>
<name>A0ABY7GEA6_MYAAR</name>
<evidence type="ECO:0000256" key="2">
    <source>
        <dbReference type="SAM" id="Phobius"/>
    </source>
</evidence>
<keyword evidence="2" id="KW-0812">Transmembrane</keyword>
<evidence type="ECO:0000256" key="1">
    <source>
        <dbReference type="SAM" id="MobiDB-lite"/>
    </source>
</evidence>
<dbReference type="EMBL" id="CP111028">
    <property type="protein sequence ID" value="WAR31864.1"/>
    <property type="molecule type" value="Genomic_DNA"/>
</dbReference>
<feature type="signal peptide" evidence="3">
    <location>
        <begin position="1"/>
        <end position="25"/>
    </location>
</feature>